<evidence type="ECO:0000256" key="6">
    <source>
        <dbReference type="ARBA" id="ARBA00023288"/>
    </source>
</evidence>
<dbReference type="InterPro" id="IPR050330">
    <property type="entry name" value="Bact_OuterMem_StrucFunc"/>
</dbReference>
<dbReference type="InterPro" id="IPR039001">
    <property type="entry name" value="Pal"/>
</dbReference>
<keyword evidence="6 8" id="KW-0449">Lipoprotein</keyword>
<evidence type="ECO:0000256" key="5">
    <source>
        <dbReference type="ARBA" id="ARBA00023237"/>
    </source>
</evidence>
<proteinExistence type="inferred from homology"/>
<dbReference type="AlphaFoldDB" id="A0A9D1TNV5"/>
<dbReference type="EMBL" id="DXHV01000011">
    <property type="protein sequence ID" value="HIV99748.1"/>
    <property type="molecule type" value="Genomic_DNA"/>
</dbReference>
<evidence type="ECO:0000256" key="8">
    <source>
        <dbReference type="HAMAP-Rule" id="MF_02204"/>
    </source>
</evidence>
<dbReference type="SUPFAM" id="SSF103088">
    <property type="entry name" value="OmpA-like"/>
    <property type="match status" value="1"/>
</dbReference>
<evidence type="ECO:0000313" key="12">
    <source>
        <dbReference type="Proteomes" id="UP000886752"/>
    </source>
</evidence>
<keyword evidence="1" id="KW-0132">Cell division</keyword>
<evidence type="ECO:0000256" key="3">
    <source>
        <dbReference type="ARBA" id="ARBA00023136"/>
    </source>
</evidence>
<reference evidence="11" key="2">
    <citation type="submission" date="2021-04" db="EMBL/GenBank/DDBJ databases">
        <authorList>
            <person name="Gilroy R."/>
        </authorList>
    </citation>
    <scope>NUCLEOTIDE SEQUENCE</scope>
    <source>
        <strain evidence="11">ChiHecec2B26-446</strain>
    </source>
</reference>
<dbReference type="Proteomes" id="UP000886752">
    <property type="component" value="Unassembled WGS sequence"/>
</dbReference>
<evidence type="ECO:0000256" key="4">
    <source>
        <dbReference type="ARBA" id="ARBA00023139"/>
    </source>
</evidence>
<keyword evidence="2 8" id="KW-0732">Signal</keyword>
<keyword evidence="4 8" id="KW-0564">Palmitate</keyword>
<dbReference type="NCBIfam" id="TIGR02802">
    <property type="entry name" value="Pal_lipo"/>
    <property type="match status" value="1"/>
</dbReference>
<evidence type="ECO:0000256" key="7">
    <source>
        <dbReference type="ARBA" id="ARBA00023306"/>
    </source>
</evidence>
<evidence type="ECO:0000256" key="2">
    <source>
        <dbReference type="ARBA" id="ARBA00022729"/>
    </source>
</evidence>
<name>A0A9D1TNV5_9BACT</name>
<dbReference type="InterPro" id="IPR014169">
    <property type="entry name" value="Pal_lipo_C"/>
</dbReference>
<evidence type="ECO:0000313" key="11">
    <source>
        <dbReference type="EMBL" id="HIV99748.1"/>
    </source>
</evidence>
<dbReference type="PROSITE" id="PS51257">
    <property type="entry name" value="PROKAR_LIPOPROTEIN"/>
    <property type="match status" value="1"/>
</dbReference>
<protein>
    <recommendedName>
        <fullName evidence="8">Peptidoglycan-associated lipoprotein</fullName>
        <shortName evidence="8">PAL</shortName>
    </recommendedName>
</protein>
<dbReference type="GO" id="GO:0051301">
    <property type="term" value="P:cell division"/>
    <property type="evidence" value="ECO:0007669"/>
    <property type="project" value="UniProtKB-KW"/>
</dbReference>
<organism evidence="11 12">
    <name type="scientific">Candidatus Desulfovibrio intestinipullorum</name>
    <dbReference type="NCBI Taxonomy" id="2838536"/>
    <lineage>
        <taxon>Bacteria</taxon>
        <taxon>Pseudomonadati</taxon>
        <taxon>Thermodesulfobacteriota</taxon>
        <taxon>Desulfovibrionia</taxon>
        <taxon>Desulfovibrionales</taxon>
        <taxon>Desulfovibrionaceae</taxon>
        <taxon>Desulfovibrio</taxon>
    </lineage>
</organism>
<dbReference type="PANTHER" id="PTHR30329">
    <property type="entry name" value="STATOR ELEMENT OF FLAGELLAR MOTOR COMPLEX"/>
    <property type="match status" value="1"/>
</dbReference>
<dbReference type="CDD" id="cd07185">
    <property type="entry name" value="OmpA_C-like"/>
    <property type="match status" value="1"/>
</dbReference>
<evidence type="ECO:0000256" key="1">
    <source>
        <dbReference type="ARBA" id="ARBA00022618"/>
    </source>
</evidence>
<evidence type="ECO:0000256" key="9">
    <source>
        <dbReference type="SAM" id="SignalP"/>
    </source>
</evidence>
<comment type="caution">
    <text evidence="11">The sequence shown here is derived from an EMBL/GenBank/DDBJ whole genome shotgun (WGS) entry which is preliminary data.</text>
</comment>
<accession>A0A9D1TNV5</accession>
<keyword evidence="7" id="KW-0131">Cell cycle</keyword>
<reference evidence="11" key="1">
    <citation type="journal article" date="2021" name="PeerJ">
        <title>Extensive microbial diversity within the chicken gut microbiome revealed by metagenomics and culture.</title>
        <authorList>
            <person name="Gilroy R."/>
            <person name="Ravi A."/>
            <person name="Getino M."/>
            <person name="Pursley I."/>
            <person name="Horton D.L."/>
            <person name="Alikhan N.F."/>
            <person name="Baker D."/>
            <person name="Gharbi K."/>
            <person name="Hall N."/>
            <person name="Watson M."/>
            <person name="Adriaenssens E.M."/>
            <person name="Foster-Nyarko E."/>
            <person name="Jarju S."/>
            <person name="Secka A."/>
            <person name="Antonio M."/>
            <person name="Oren A."/>
            <person name="Chaudhuri R.R."/>
            <person name="La Ragione R."/>
            <person name="Hildebrand F."/>
            <person name="Pallen M.J."/>
        </authorList>
    </citation>
    <scope>NUCLEOTIDE SEQUENCE</scope>
    <source>
        <strain evidence="11">ChiHecec2B26-446</strain>
    </source>
</reference>
<dbReference type="HAMAP" id="MF_02204">
    <property type="entry name" value="Pal"/>
    <property type="match status" value="1"/>
</dbReference>
<comment type="subcellular location">
    <subcellularLocation>
        <location evidence="8">Cell outer membrane</location>
        <topology evidence="8">Lipid-anchor</topology>
    </subcellularLocation>
</comment>
<dbReference type="PRINTS" id="PR01021">
    <property type="entry name" value="OMPADOMAIN"/>
</dbReference>
<feature type="chain" id="PRO_5038342290" description="Peptidoglycan-associated lipoprotein" evidence="9">
    <location>
        <begin position="26"/>
        <end position="156"/>
    </location>
</feature>
<sequence>MKRFALVLALVVALAAGFGCAKKQAAEPGYVDSGISPEMQAAIQQITDGRVLFAFDKYTIQPEYQEVLKTKAELMKRYNTIRVRIEGNCDERGTQEYNLALGERRARAAYDYMVALGVSPSQLEMISYGKENPAVQGHDEAAWSQNRRDDFRVIAH</sequence>
<dbReference type="InterPro" id="IPR006664">
    <property type="entry name" value="OMP_bac"/>
</dbReference>
<comment type="similarity">
    <text evidence="8">Belongs to the Pal lipoprotein family.</text>
</comment>
<dbReference type="PANTHER" id="PTHR30329:SF21">
    <property type="entry name" value="LIPOPROTEIN YIAD-RELATED"/>
    <property type="match status" value="1"/>
</dbReference>
<dbReference type="InterPro" id="IPR006665">
    <property type="entry name" value="OmpA-like"/>
</dbReference>
<keyword evidence="3 8" id="KW-0472">Membrane</keyword>
<dbReference type="Gene3D" id="3.30.1330.60">
    <property type="entry name" value="OmpA-like domain"/>
    <property type="match status" value="1"/>
</dbReference>
<evidence type="ECO:0000259" key="10">
    <source>
        <dbReference type="PROSITE" id="PS51123"/>
    </source>
</evidence>
<dbReference type="GO" id="GO:0009279">
    <property type="term" value="C:cell outer membrane"/>
    <property type="evidence" value="ECO:0007669"/>
    <property type="project" value="UniProtKB-SubCell"/>
</dbReference>
<feature type="domain" description="OmpA-like" evidence="10">
    <location>
        <begin position="40"/>
        <end position="156"/>
    </location>
</feature>
<feature type="signal peptide" evidence="9">
    <location>
        <begin position="1"/>
        <end position="25"/>
    </location>
</feature>
<keyword evidence="5 8" id="KW-0998">Cell outer membrane</keyword>
<dbReference type="PROSITE" id="PS51123">
    <property type="entry name" value="OMPA_2"/>
    <property type="match status" value="1"/>
</dbReference>
<gene>
    <name evidence="8 11" type="primary">pal</name>
    <name evidence="11" type="ORF">H9894_00935</name>
</gene>
<dbReference type="Pfam" id="PF00691">
    <property type="entry name" value="OmpA"/>
    <property type="match status" value="1"/>
</dbReference>
<dbReference type="InterPro" id="IPR036737">
    <property type="entry name" value="OmpA-like_sf"/>
</dbReference>